<dbReference type="FunFam" id="1.20.1250.20:FF:000064">
    <property type="entry name" value="MFS allantoate transporter"/>
    <property type="match status" value="1"/>
</dbReference>
<dbReference type="Proteomes" id="UP000694050">
    <property type="component" value="Unassembled WGS sequence"/>
</dbReference>
<feature type="transmembrane region" description="Helical" evidence="7">
    <location>
        <begin position="53"/>
        <end position="76"/>
    </location>
</feature>
<dbReference type="AlphaFoldDB" id="A0A8J5NI71"/>
<evidence type="ECO:0000313" key="9">
    <source>
        <dbReference type="Proteomes" id="UP000694050"/>
    </source>
</evidence>
<sequence>MSLRDASETNDFKLEDKELDKTDLASVDNGAMRSHDLTPEEDRRILRKADLHLLPIMAFAYFFQFLDKTALSYTAILGLREDLHLKGEDYSWSSAIYYFGFLVATYPIAGVLLVRLPIAKVIAVTMFIWGAILMFTALCRNSKDLLATRFFLGVAETAIAPGLSMIVGMWYKRSEQPLRQGAWFLGNTSAGIFGGLVSYGFGEIKGFSPWKVSEQIMAPDSYANFFEAIFICFGALTIAISVVVFIFLPDTPANARFLTKDERAQAVARVETNMTGIKNDKWKREQVWEALRDPNAWLLVIGYLASIIPNNGLLTFNTIVIQGLGFSVLKTLLINIIPFVFQLVFVLISVIGSTYLPNTRLLFMAFNVTTSIVGAVMVREVDPAHKWTRVMGCAFGVTFTANFPMTMAMVSSNFAGFTKKTTVSAMVFIAYCAGNIIGPHLFFPSEAPGYKSGFLAVMICLAVSAILCIVLRFYLVWKNKKRDNVGEATEGPSEGLNLSDKTDWEIPQFRYIY</sequence>
<comment type="caution">
    <text evidence="8">The sequence shown here is derived from an EMBL/GenBank/DDBJ whole genome shotgun (WGS) entry which is preliminary data.</text>
</comment>
<dbReference type="PANTHER" id="PTHR43791">
    <property type="entry name" value="PERMEASE-RELATED"/>
    <property type="match status" value="1"/>
</dbReference>
<feature type="transmembrane region" description="Helical" evidence="7">
    <location>
        <begin position="121"/>
        <end position="138"/>
    </location>
</feature>
<evidence type="ECO:0000256" key="6">
    <source>
        <dbReference type="ARBA" id="ARBA00037968"/>
    </source>
</evidence>
<evidence type="ECO:0000256" key="2">
    <source>
        <dbReference type="ARBA" id="ARBA00022448"/>
    </source>
</evidence>
<organism evidence="8 9">
    <name type="scientific">Fusarium oxysporum f. sp. rapae</name>
    <dbReference type="NCBI Taxonomy" id="485398"/>
    <lineage>
        <taxon>Eukaryota</taxon>
        <taxon>Fungi</taxon>
        <taxon>Dikarya</taxon>
        <taxon>Ascomycota</taxon>
        <taxon>Pezizomycotina</taxon>
        <taxon>Sordariomycetes</taxon>
        <taxon>Hypocreomycetidae</taxon>
        <taxon>Hypocreales</taxon>
        <taxon>Nectriaceae</taxon>
        <taxon>Fusarium</taxon>
        <taxon>Fusarium oxysporum species complex</taxon>
    </lineage>
</organism>
<dbReference type="GO" id="GO:0016020">
    <property type="term" value="C:membrane"/>
    <property type="evidence" value="ECO:0007669"/>
    <property type="project" value="UniProtKB-SubCell"/>
</dbReference>
<protein>
    <submittedName>
        <fullName evidence="8">Putative transporter</fullName>
    </submittedName>
</protein>
<feature type="transmembrane region" description="Helical" evidence="7">
    <location>
        <begin position="150"/>
        <end position="171"/>
    </location>
</feature>
<dbReference type="GO" id="GO:0022857">
    <property type="term" value="F:transmembrane transporter activity"/>
    <property type="evidence" value="ECO:0007669"/>
    <property type="project" value="InterPro"/>
</dbReference>
<keyword evidence="4 7" id="KW-1133">Transmembrane helix</keyword>
<name>A0A8J5NI71_FUSOX</name>
<dbReference type="InterPro" id="IPR011701">
    <property type="entry name" value="MFS"/>
</dbReference>
<evidence type="ECO:0000256" key="7">
    <source>
        <dbReference type="SAM" id="Phobius"/>
    </source>
</evidence>
<feature type="transmembrane region" description="Helical" evidence="7">
    <location>
        <begin position="422"/>
        <end position="442"/>
    </location>
</feature>
<dbReference type="Pfam" id="PF07690">
    <property type="entry name" value="MFS_1"/>
    <property type="match status" value="1"/>
</dbReference>
<feature type="transmembrane region" description="Helical" evidence="7">
    <location>
        <begin position="296"/>
        <end position="320"/>
    </location>
</feature>
<keyword evidence="5 7" id="KW-0472">Membrane</keyword>
<comment type="subcellular location">
    <subcellularLocation>
        <location evidence="1">Membrane</location>
        <topology evidence="1">Multi-pass membrane protein</topology>
    </subcellularLocation>
</comment>
<evidence type="ECO:0000313" key="8">
    <source>
        <dbReference type="EMBL" id="KAG7405661.1"/>
    </source>
</evidence>
<gene>
    <name evidence="8" type="ORF">Forpe1208_v015513</name>
</gene>
<feature type="transmembrane region" description="Helical" evidence="7">
    <location>
        <begin position="454"/>
        <end position="475"/>
    </location>
</feature>
<reference evidence="8" key="1">
    <citation type="submission" date="2021-04" db="EMBL/GenBank/DDBJ databases">
        <title>First draft genome resource for Brassicaceae pathogens Fusarium oxysporum f. sp. raphani and Fusarium oxysporum f. sp. rapae.</title>
        <authorList>
            <person name="Asai S."/>
        </authorList>
    </citation>
    <scope>NUCLEOTIDE SEQUENCE</scope>
    <source>
        <strain evidence="8">Tf1208</strain>
    </source>
</reference>
<feature type="transmembrane region" description="Helical" evidence="7">
    <location>
        <begin position="222"/>
        <end position="248"/>
    </location>
</feature>
<keyword evidence="2" id="KW-0813">Transport</keyword>
<dbReference type="PANTHER" id="PTHR43791:SF103">
    <property type="entry name" value="MAJOR FACILITATOR SUPERFAMILY (MFS) PROFILE DOMAIN-CONTAINING PROTEIN-RELATED"/>
    <property type="match status" value="1"/>
</dbReference>
<dbReference type="EMBL" id="JAELUQ010000012">
    <property type="protein sequence ID" value="KAG7405661.1"/>
    <property type="molecule type" value="Genomic_DNA"/>
</dbReference>
<feature type="transmembrane region" description="Helical" evidence="7">
    <location>
        <begin position="332"/>
        <end position="354"/>
    </location>
</feature>
<proteinExistence type="inferred from homology"/>
<keyword evidence="3 7" id="KW-0812">Transmembrane</keyword>
<evidence type="ECO:0000256" key="4">
    <source>
        <dbReference type="ARBA" id="ARBA00022989"/>
    </source>
</evidence>
<feature type="transmembrane region" description="Helical" evidence="7">
    <location>
        <begin position="387"/>
        <end position="410"/>
    </location>
</feature>
<accession>A0A8J5NI71</accession>
<comment type="similarity">
    <text evidence="6">Belongs to the major facilitator superfamily. Allantoate permease family.</text>
</comment>
<evidence type="ECO:0000256" key="5">
    <source>
        <dbReference type="ARBA" id="ARBA00023136"/>
    </source>
</evidence>
<evidence type="ECO:0000256" key="1">
    <source>
        <dbReference type="ARBA" id="ARBA00004141"/>
    </source>
</evidence>
<feature type="transmembrane region" description="Helical" evidence="7">
    <location>
        <begin position="183"/>
        <end position="202"/>
    </location>
</feature>
<feature type="transmembrane region" description="Helical" evidence="7">
    <location>
        <begin position="361"/>
        <end position="381"/>
    </location>
</feature>
<feature type="transmembrane region" description="Helical" evidence="7">
    <location>
        <begin position="96"/>
        <end position="114"/>
    </location>
</feature>
<evidence type="ECO:0000256" key="3">
    <source>
        <dbReference type="ARBA" id="ARBA00022692"/>
    </source>
</evidence>